<proteinExistence type="predicted"/>
<gene>
    <name evidence="1" type="ORF">BV898_03032</name>
</gene>
<comment type="caution">
    <text evidence="1">The sequence shown here is derived from an EMBL/GenBank/DDBJ whole genome shotgun (WGS) entry which is preliminary data.</text>
</comment>
<dbReference type="Proteomes" id="UP000192578">
    <property type="component" value="Unassembled WGS sequence"/>
</dbReference>
<protein>
    <recommendedName>
        <fullName evidence="3">C2H2-type domain-containing protein</fullName>
    </recommendedName>
</protein>
<dbReference type="EMBL" id="MTYJ01000014">
    <property type="protein sequence ID" value="OQV22981.1"/>
    <property type="molecule type" value="Genomic_DNA"/>
</dbReference>
<reference evidence="2" key="1">
    <citation type="submission" date="2017-01" db="EMBL/GenBank/DDBJ databases">
        <title>Comparative genomics of anhydrobiosis in the tardigrade Hypsibius dujardini.</title>
        <authorList>
            <person name="Yoshida Y."/>
            <person name="Koutsovoulos G."/>
            <person name="Laetsch D."/>
            <person name="Stevens L."/>
            <person name="Kumar S."/>
            <person name="Horikawa D."/>
            <person name="Ishino K."/>
            <person name="Komine S."/>
            <person name="Tomita M."/>
            <person name="Blaxter M."/>
            <person name="Arakawa K."/>
        </authorList>
    </citation>
    <scope>NUCLEOTIDE SEQUENCE [LARGE SCALE GENOMIC DNA]</scope>
    <source>
        <strain evidence="2">Z151</strain>
    </source>
</reference>
<evidence type="ECO:0000313" key="1">
    <source>
        <dbReference type="EMBL" id="OQV22981.1"/>
    </source>
</evidence>
<keyword evidence="2" id="KW-1185">Reference proteome</keyword>
<name>A0A1W0X6V4_HYPEX</name>
<accession>A0A1W0X6V4</accession>
<sequence>MCFLIAFYPLQIITSAAQKDQFLLIPLQTWEHFTNWTDTRMLLKPFDSSSKYAALPFDYYCPSLRKGGKLNRMVCKTCGAYFATQVACKNHHCVPDDQEEDYEDISDDNEVAAHVPESPEDIPIISDLTDWLRSDLVENRPDLE</sequence>
<dbReference type="AlphaFoldDB" id="A0A1W0X6V4"/>
<evidence type="ECO:0000313" key="2">
    <source>
        <dbReference type="Proteomes" id="UP000192578"/>
    </source>
</evidence>
<organism evidence="1 2">
    <name type="scientific">Hypsibius exemplaris</name>
    <name type="common">Freshwater tardigrade</name>
    <dbReference type="NCBI Taxonomy" id="2072580"/>
    <lineage>
        <taxon>Eukaryota</taxon>
        <taxon>Metazoa</taxon>
        <taxon>Ecdysozoa</taxon>
        <taxon>Tardigrada</taxon>
        <taxon>Eutardigrada</taxon>
        <taxon>Parachela</taxon>
        <taxon>Hypsibioidea</taxon>
        <taxon>Hypsibiidae</taxon>
        <taxon>Hypsibius</taxon>
    </lineage>
</organism>
<evidence type="ECO:0008006" key="3">
    <source>
        <dbReference type="Google" id="ProtNLM"/>
    </source>
</evidence>